<keyword evidence="1" id="KW-0812">Transmembrane</keyword>
<accession>A0A822YAU0</accession>
<evidence type="ECO:0000256" key="1">
    <source>
        <dbReference type="SAM" id="Phobius"/>
    </source>
</evidence>
<feature type="transmembrane region" description="Helical" evidence="1">
    <location>
        <begin position="21"/>
        <end position="42"/>
    </location>
</feature>
<name>A0A822YAU0_NELNU</name>
<dbReference type="AlphaFoldDB" id="A0A822YAU0"/>
<proteinExistence type="predicted"/>
<keyword evidence="3" id="KW-1185">Reference proteome</keyword>
<keyword evidence="1" id="KW-1133">Transmembrane helix</keyword>
<protein>
    <submittedName>
        <fullName evidence="2">Uncharacterized protein</fullName>
    </submittedName>
</protein>
<organism evidence="2 3">
    <name type="scientific">Nelumbo nucifera</name>
    <name type="common">Sacred lotus</name>
    <dbReference type="NCBI Taxonomy" id="4432"/>
    <lineage>
        <taxon>Eukaryota</taxon>
        <taxon>Viridiplantae</taxon>
        <taxon>Streptophyta</taxon>
        <taxon>Embryophyta</taxon>
        <taxon>Tracheophyta</taxon>
        <taxon>Spermatophyta</taxon>
        <taxon>Magnoliopsida</taxon>
        <taxon>Proteales</taxon>
        <taxon>Nelumbonaceae</taxon>
        <taxon>Nelumbo</taxon>
    </lineage>
</organism>
<dbReference type="Proteomes" id="UP000607653">
    <property type="component" value="Unassembled WGS sequence"/>
</dbReference>
<dbReference type="EMBL" id="DUZY01000002">
    <property type="protein sequence ID" value="DAD29690.1"/>
    <property type="molecule type" value="Genomic_DNA"/>
</dbReference>
<evidence type="ECO:0000313" key="2">
    <source>
        <dbReference type="EMBL" id="DAD29690.1"/>
    </source>
</evidence>
<sequence>MMHQKATKACPLITLMERIEIAKPFVIAGGTLAYYILLVYYWRVTKGGLPLTMFSTCTWPITTCYQKEQRLAA</sequence>
<gene>
    <name evidence="2" type="ORF">HUJ06_031158</name>
</gene>
<evidence type="ECO:0000313" key="3">
    <source>
        <dbReference type="Proteomes" id="UP000607653"/>
    </source>
</evidence>
<comment type="caution">
    <text evidence="2">The sequence shown here is derived from an EMBL/GenBank/DDBJ whole genome shotgun (WGS) entry which is preliminary data.</text>
</comment>
<reference evidence="2 3" key="1">
    <citation type="journal article" date="2020" name="Mol. Biol. Evol.">
        <title>Distinct Expression and Methylation Patterns for Genes with Different Fates following a Single Whole-Genome Duplication in Flowering Plants.</title>
        <authorList>
            <person name="Shi T."/>
            <person name="Rahmani R.S."/>
            <person name="Gugger P.F."/>
            <person name="Wang M."/>
            <person name="Li H."/>
            <person name="Zhang Y."/>
            <person name="Li Z."/>
            <person name="Wang Q."/>
            <person name="Van de Peer Y."/>
            <person name="Marchal K."/>
            <person name="Chen J."/>
        </authorList>
    </citation>
    <scope>NUCLEOTIDE SEQUENCE [LARGE SCALE GENOMIC DNA]</scope>
    <source>
        <tissue evidence="2">Leaf</tissue>
    </source>
</reference>
<keyword evidence="1" id="KW-0472">Membrane</keyword>